<evidence type="ECO:0000313" key="4">
    <source>
        <dbReference type="Proteomes" id="UP000017836"/>
    </source>
</evidence>
<dbReference type="AlphaFoldDB" id="W1NGN9"/>
<dbReference type="InterPro" id="IPR003593">
    <property type="entry name" value="AAA+_ATPase"/>
</dbReference>
<dbReference type="Gene3D" id="3.40.50.10140">
    <property type="entry name" value="Toll/interleukin-1 receptor homology (TIR) domain"/>
    <property type="match status" value="1"/>
</dbReference>
<feature type="region of interest" description="Disordered" evidence="1">
    <location>
        <begin position="41"/>
        <end position="111"/>
    </location>
</feature>
<dbReference type="eggNOG" id="ENOG502QRJR">
    <property type="taxonomic scope" value="Eukaryota"/>
</dbReference>
<dbReference type="STRING" id="13333.W1NGN9"/>
<sequence>MELLQESSSLGAPATTSRNLSSSSSAFVSAVQSPFFSPRSPPFLGSSSNLSDPMGSDAQSSSNLLISLQNHGFPDVSRDPNSCPSSIDALKSSHGVSVTNSGKKWEEKTTRDLDSRLRAHDASLSTLSRKLESRQIHDLDSLHNGSLALSLSKFARNTELNHVSPLKDSPPSNSSHYSGSTSSGYVGSTEKRSAKSKKTGICSSSRTHESSSFIQTPLSLPSSARLRSCDVYIGTHGRRPSLLRFIKWLRAEFELQGITCFAADRARYSDSRSHVLAERVLNSATFGMVIITRKSFSNPYSIEELRHFMSRKNLVPIFFDLGPGDCLARDIIEKRGELWEKQGGELWMLYDGLEKEWKEAVEGLSRVDDWKLDAHTGNWRDCILSAVSLLAMRLGRRSVAERERERKERAEREEFPFPRNEDFVGRKKELLELELILFGDSGEECESDYIDIKARHKRKSLVIGKKKHVGHHDKGEGRETERRSSDRKKDREKPETSKGKEQVLWKESDQEIEMEKVEGSHRKGRPFKPKHKGRQMRGKRYVNILYGKGIACVSGESGIGKTELLLEFAYRFAQRYRMVLWVGGESRYLRQNYLNLSRLLGLDVSMETQIGPNKYKTKSFEEHEAEAVHRVKRELIRDIPFLLIIDNLERERDYWDGRDIMELLPRYGGATHVIISTRLPRILNLEPLKLSYLSSMEALSLMKGREREISTAELDALRVIEEKLGRLTLGLGLVGAILSELPTVSPTKLLEAINRLPVRDIVWGPKDDLTLGSHPFLMQLLEYCFSVLDQVDETKNLATRIIWVSGWLAPSPIPVSLLTLAAQKVRDKNPGIQLWNKCWSIVACNFMSSHVMRSGIEATAMLVRFGLAKICSKEDHIYVHELFKLYARKRGGLGAARAMVRGLTTAVIQANSRLAFSEHYDHLWAACFLVFTFGTDQVTIEPKLPELLSFMSRAASPLALQAFNQFSRCQAASELLRLCIAVLDAADESFASKVEKWLDKSCFWRRSITSGSEMNEHIWQEATLLKARILETRAKLLLKGGQYDIGEELCRTCINIRTVICGPDHPLTKEAQDTLAKLVRFHTNSERG</sequence>
<dbReference type="PANTHER" id="PTHR32472:SF11">
    <property type="entry name" value="DISEASE RESISTANCE PROTEIN (TIR-NBS CLASS)"/>
    <property type="match status" value="1"/>
</dbReference>
<protein>
    <recommendedName>
        <fullName evidence="2">TIR domain-containing protein</fullName>
    </recommendedName>
</protein>
<accession>W1NGN9</accession>
<dbReference type="InterPro" id="IPR000157">
    <property type="entry name" value="TIR_dom"/>
</dbReference>
<name>W1NGN9_AMBTC</name>
<dbReference type="KEGG" id="atr:18422833"/>
<reference evidence="4" key="1">
    <citation type="journal article" date="2013" name="Science">
        <title>The Amborella genome and the evolution of flowering plants.</title>
        <authorList>
            <consortium name="Amborella Genome Project"/>
        </authorList>
    </citation>
    <scope>NUCLEOTIDE SEQUENCE [LARGE SCALE GENOMIC DNA]</scope>
</reference>
<dbReference type="InterPro" id="IPR027417">
    <property type="entry name" value="P-loop_NTPase"/>
</dbReference>
<proteinExistence type="predicted"/>
<dbReference type="PANTHER" id="PTHR32472">
    <property type="entry name" value="DNA REPAIR PROTEIN RADA"/>
    <property type="match status" value="1"/>
</dbReference>
<gene>
    <name evidence="3" type="ORF">AMTR_s00009p00215160</name>
</gene>
<dbReference type="InterPro" id="IPR058874">
    <property type="entry name" value="WHD_plant"/>
</dbReference>
<feature type="compositionally biased region" description="Basic residues" evidence="1">
    <location>
        <begin position="522"/>
        <end position="534"/>
    </location>
</feature>
<dbReference type="EMBL" id="KI397501">
    <property type="protein sequence ID" value="ERM94962.1"/>
    <property type="molecule type" value="Genomic_DNA"/>
</dbReference>
<dbReference type="SMART" id="SM00382">
    <property type="entry name" value="AAA"/>
    <property type="match status" value="1"/>
</dbReference>
<dbReference type="InterPro" id="IPR035897">
    <property type="entry name" value="Toll_tir_struct_dom_sf"/>
</dbReference>
<feature type="compositionally biased region" description="Polar residues" evidence="1">
    <location>
        <begin position="1"/>
        <end position="20"/>
    </location>
</feature>
<dbReference type="SUPFAM" id="SSF52200">
    <property type="entry name" value="Toll/Interleukin receptor TIR domain"/>
    <property type="match status" value="1"/>
</dbReference>
<dbReference type="Proteomes" id="UP000017836">
    <property type="component" value="Unassembled WGS sequence"/>
</dbReference>
<feature type="region of interest" description="Disordered" evidence="1">
    <location>
        <begin position="1"/>
        <end position="23"/>
    </location>
</feature>
<feature type="region of interest" description="Disordered" evidence="1">
    <location>
        <begin position="463"/>
        <end position="505"/>
    </location>
</feature>
<dbReference type="PROSITE" id="PS50104">
    <property type="entry name" value="TIR"/>
    <property type="match status" value="1"/>
</dbReference>
<feature type="region of interest" description="Disordered" evidence="1">
    <location>
        <begin position="162"/>
        <end position="204"/>
    </location>
</feature>
<evidence type="ECO:0000256" key="1">
    <source>
        <dbReference type="SAM" id="MobiDB-lite"/>
    </source>
</evidence>
<dbReference type="Pfam" id="PF25895">
    <property type="entry name" value="WHD_plant_disease"/>
    <property type="match status" value="1"/>
</dbReference>
<feature type="compositionally biased region" description="Low complexity" evidence="1">
    <location>
        <begin position="59"/>
        <end position="70"/>
    </location>
</feature>
<feature type="compositionally biased region" description="Low complexity" evidence="1">
    <location>
        <begin position="169"/>
        <end position="188"/>
    </location>
</feature>
<dbReference type="SUPFAM" id="SSF52540">
    <property type="entry name" value="P-loop containing nucleoside triphosphate hydrolases"/>
    <property type="match status" value="1"/>
</dbReference>
<evidence type="ECO:0000313" key="3">
    <source>
        <dbReference type="EMBL" id="ERM94962.1"/>
    </source>
</evidence>
<organism evidence="3 4">
    <name type="scientific">Amborella trichopoda</name>
    <dbReference type="NCBI Taxonomy" id="13333"/>
    <lineage>
        <taxon>Eukaryota</taxon>
        <taxon>Viridiplantae</taxon>
        <taxon>Streptophyta</taxon>
        <taxon>Embryophyta</taxon>
        <taxon>Tracheophyta</taxon>
        <taxon>Spermatophyta</taxon>
        <taxon>Magnoliopsida</taxon>
        <taxon>Amborellales</taxon>
        <taxon>Amborellaceae</taxon>
        <taxon>Amborella</taxon>
    </lineage>
</organism>
<dbReference type="Gramene" id="ERM94962">
    <property type="protein sequence ID" value="ERM94962"/>
    <property type="gene ID" value="AMTR_s00009p00215160"/>
</dbReference>
<dbReference type="HOGENOM" id="CLU_007748_0_0_1"/>
<keyword evidence="4" id="KW-1185">Reference proteome</keyword>
<dbReference type="GO" id="GO:0000725">
    <property type="term" value="P:recombinational repair"/>
    <property type="evidence" value="ECO:0000318"/>
    <property type="project" value="GO_Central"/>
</dbReference>
<evidence type="ECO:0000259" key="2">
    <source>
        <dbReference type="PROSITE" id="PS50104"/>
    </source>
</evidence>
<feature type="compositionally biased region" description="Basic and acidic residues" evidence="1">
    <location>
        <begin position="472"/>
        <end position="505"/>
    </location>
</feature>
<dbReference type="Gene3D" id="3.40.50.300">
    <property type="entry name" value="P-loop containing nucleotide triphosphate hydrolases"/>
    <property type="match status" value="1"/>
</dbReference>
<feature type="region of interest" description="Disordered" evidence="1">
    <location>
        <begin position="515"/>
        <end position="534"/>
    </location>
</feature>
<dbReference type="OrthoDB" id="626167at2759"/>
<feature type="domain" description="TIR" evidence="2">
    <location>
        <begin position="227"/>
        <end position="346"/>
    </location>
</feature>
<dbReference type="GO" id="GO:0007165">
    <property type="term" value="P:signal transduction"/>
    <property type="evidence" value="ECO:0007669"/>
    <property type="project" value="InterPro"/>
</dbReference>
<dbReference type="OMA" id="EWKEAVH"/>